<dbReference type="PANTHER" id="PTHR21500">
    <property type="entry name" value="TUBULIN-SPECIFIC CHAPERONE A"/>
    <property type="match status" value="1"/>
</dbReference>
<dbReference type="SUPFAM" id="SSF46988">
    <property type="entry name" value="Tubulin chaperone cofactor A"/>
    <property type="match status" value="1"/>
</dbReference>
<comment type="subcellular location">
    <subcellularLocation>
        <location evidence="3">Cytoplasm</location>
        <location evidence="3">Cytoskeleton</location>
    </subcellularLocation>
</comment>
<dbReference type="Pfam" id="PF02970">
    <property type="entry name" value="TBCA"/>
    <property type="match status" value="1"/>
</dbReference>
<proteinExistence type="inferred from homology"/>
<evidence type="ECO:0000256" key="2">
    <source>
        <dbReference type="ARBA" id="ARBA00023186"/>
    </source>
</evidence>
<keyword evidence="3" id="KW-0493">Microtubule</keyword>
<keyword evidence="3" id="KW-0206">Cytoskeleton</keyword>
<dbReference type="GO" id="GO:0007023">
    <property type="term" value="P:post-chaperonin tubulin folding pathway"/>
    <property type="evidence" value="ECO:0007669"/>
    <property type="project" value="UniProtKB-UniRule"/>
</dbReference>
<comment type="subunit">
    <text evidence="3">Supercomplex made of cofactors A to E. Cofactors A and D function by capturing and stabilizing tubulin in a quasi-native conformation. Cofactor E binds to the cofactor D-tubulin complex; interaction with cofactor C then causes the release of tubulin polypeptides that are committed to the native state.</text>
</comment>
<dbReference type="OrthoDB" id="296187at2759"/>
<sequence length="123" mass="13502">MPAPSPLSIATSSVQRLVKEETYYHKDLASQQARVEKLEKDAQEPGAAQQQDENAGYMLNQEKKALEETKAVFGPLRGRIADAVSKLEEQIAIGESENSSAEELARAREALKQGEDSLKKSES</sequence>
<accession>A0A9P4XX48</accession>
<keyword evidence="3" id="KW-0963">Cytoplasm</keyword>
<dbReference type="GO" id="GO:0048487">
    <property type="term" value="F:beta-tubulin binding"/>
    <property type="evidence" value="ECO:0007669"/>
    <property type="project" value="InterPro"/>
</dbReference>
<dbReference type="EMBL" id="MU032350">
    <property type="protein sequence ID" value="KAF3762370.1"/>
    <property type="molecule type" value="Genomic_DNA"/>
</dbReference>
<protein>
    <recommendedName>
        <fullName evidence="3">Tubulin-specific chaperone A</fullName>
    </recommendedName>
</protein>
<dbReference type="GO" id="GO:0005874">
    <property type="term" value="C:microtubule"/>
    <property type="evidence" value="ECO:0007669"/>
    <property type="project" value="UniProtKB-KW"/>
</dbReference>
<organism evidence="5 6">
    <name type="scientific">Cryphonectria parasitica (strain ATCC 38755 / EP155)</name>
    <dbReference type="NCBI Taxonomy" id="660469"/>
    <lineage>
        <taxon>Eukaryota</taxon>
        <taxon>Fungi</taxon>
        <taxon>Dikarya</taxon>
        <taxon>Ascomycota</taxon>
        <taxon>Pezizomycotina</taxon>
        <taxon>Sordariomycetes</taxon>
        <taxon>Sordariomycetidae</taxon>
        <taxon>Diaporthales</taxon>
        <taxon>Cryphonectriaceae</taxon>
        <taxon>Cryphonectria-Endothia species complex</taxon>
        <taxon>Cryphonectria</taxon>
    </lineage>
</organism>
<dbReference type="PANTHER" id="PTHR21500:SF0">
    <property type="entry name" value="TUBULIN-SPECIFIC CHAPERONE A"/>
    <property type="match status" value="1"/>
</dbReference>
<dbReference type="AlphaFoldDB" id="A0A9P4XX48"/>
<dbReference type="GeneID" id="63834739"/>
<dbReference type="Gene3D" id="1.20.58.90">
    <property type="match status" value="1"/>
</dbReference>
<evidence type="ECO:0000256" key="3">
    <source>
        <dbReference type="RuleBase" id="RU364030"/>
    </source>
</evidence>
<gene>
    <name evidence="5" type="ORF">M406DRAFT_263730</name>
</gene>
<evidence type="ECO:0000256" key="1">
    <source>
        <dbReference type="ARBA" id="ARBA00006806"/>
    </source>
</evidence>
<dbReference type="GO" id="GO:0005829">
    <property type="term" value="C:cytosol"/>
    <property type="evidence" value="ECO:0007669"/>
    <property type="project" value="TreeGrafter"/>
</dbReference>
<dbReference type="GO" id="GO:0007021">
    <property type="term" value="P:tubulin complex assembly"/>
    <property type="evidence" value="ECO:0007669"/>
    <property type="project" value="UniProtKB-UniRule"/>
</dbReference>
<evidence type="ECO:0000256" key="4">
    <source>
        <dbReference type="SAM" id="MobiDB-lite"/>
    </source>
</evidence>
<reference evidence="5" key="1">
    <citation type="journal article" date="2020" name="Phytopathology">
        <title>Genome sequence of the chestnut blight fungus Cryphonectria parasitica EP155: A fundamental resource for an archetypical invasive plant pathogen.</title>
        <authorList>
            <person name="Crouch J.A."/>
            <person name="Dawe A."/>
            <person name="Aerts A."/>
            <person name="Barry K."/>
            <person name="Churchill A.C.L."/>
            <person name="Grimwood J."/>
            <person name="Hillman B."/>
            <person name="Milgroom M.G."/>
            <person name="Pangilinan J."/>
            <person name="Smith M."/>
            <person name="Salamov A."/>
            <person name="Schmutz J."/>
            <person name="Yadav J."/>
            <person name="Grigoriev I.V."/>
            <person name="Nuss D."/>
        </authorList>
    </citation>
    <scope>NUCLEOTIDE SEQUENCE</scope>
    <source>
        <strain evidence="5">EP155</strain>
    </source>
</reference>
<dbReference type="InterPro" id="IPR036126">
    <property type="entry name" value="TBCA_sf"/>
</dbReference>
<comment type="similarity">
    <text evidence="1 3">Belongs to the TBCA family.</text>
</comment>
<dbReference type="RefSeq" id="XP_040773349.1">
    <property type="nucleotide sequence ID" value="XM_040917610.1"/>
</dbReference>
<evidence type="ECO:0000313" key="5">
    <source>
        <dbReference type="EMBL" id="KAF3762370.1"/>
    </source>
</evidence>
<name>A0A9P4XX48_CRYP1</name>
<feature type="compositionally biased region" description="Basic and acidic residues" evidence="4">
    <location>
        <begin position="32"/>
        <end position="43"/>
    </location>
</feature>
<keyword evidence="6" id="KW-1185">Reference proteome</keyword>
<dbReference type="Proteomes" id="UP000803844">
    <property type="component" value="Unassembled WGS sequence"/>
</dbReference>
<keyword evidence="2 3" id="KW-0143">Chaperone</keyword>
<feature type="region of interest" description="Disordered" evidence="4">
    <location>
        <begin position="32"/>
        <end position="60"/>
    </location>
</feature>
<comment type="caution">
    <text evidence="5">The sequence shown here is derived from an EMBL/GenBank/DDBJ whole genome shotgun (WGS) entry which is preliminary data.</text>
</comment>
<dbReference type="InterPro" id="IPR004226">
    <property type="entry name" value="TBCA"/>
</dbReference>
<evidence type="ECO:0000313" key="6">
    <source>
        <dbReference type="Proteomes" id="UP000803844"/>
    </source>
</evidence>